<dbReference type="KEGG" id="mhl:MHLP_01560"/>
<keyword evidence="3" id="KW-1185">Reference proteome</keyword>
<protein>
    <recommendedName>
        <fullName evidence="1">Ig-like domain-containing protein</fullName>
    </recommendedName>
</protein>
<evidence type="ECO:0000313" key="3">
    <source>
        <dbReference type="Proteomes" id="UP000006502"/>
    </source>
</evidence>
<organism evidence="2 3">
    <name type="scientific">Mycoplasma haematolamae (strain Purdue)</name>
    <dbReference type="NCBI Taxonomy" id="1212765"/>
    <lineage>
        <taxon>Bacteria</taxon>
        <taxon>Bacillati</taxon>
        <taxon>Mycoplasmatota</taxon>
        <taxon>Mollicutes</taxon>
        <taxon>Mycoplasmataceae</taxon>
        <taxon>Mycoplasma</taxon>
    </lineage>
</organism>
<reference evidence="3" key="2">
    <citation type="submission" date="2012-07" db="EMBL/GenBank/DDBJ databases">
        <title>Complete genome sequence of 'Candidatus Mycoplasma haemolamae'.</title>
        <authorList>
            <person name="Guimaraes A.M.S."/>
            <person name="Toth B."/>
            <person name="Santos A.P."/>
            <person name="Nascimento N.C."/>
            <person name="Sojka J.E."/>
            <person name="Messick J.B."/>
        </authorList>
    </citation>
    <scope>NUCLEOTIDE SEQUENCE [LARGE SCALE GENOMIC DNA]</scope>
    <source>
        <strain evidence="3">Purdue</strain>
    </source>
</reference>
<feature type="domain" description="Ig-like" evidence="1">
    <location>
        <begin position="117"/>
        <end position="161"/>
    </location>
</feature>
<evidence type="ECO:0000259" key="1">
    <source>
        <dbReference type="PROSITE" id="PS50835"/>
    </source>
</evidence>
<evidence type="ECO:0000313" key="2">
    <source>
        <dbReference type="EMBL" id="AFO51892.1"/>
    </source>
</evidence>
<dbReference type="AlphaFoldDB" id="I7C5V0"/>
<reference evidence="2 3" key="1">
    <citation type="journal article" date="2012" name="J. Bacteriol.">
        <title>Genome Sequence of "Candidatus Mycoplasma haemolamae" Strain Purdue, a Red Blood Cell Pathogen of Alpacas (Vicugna pacos) and Llamas (Lama glama).</title>
        <authorList>
            <person name="Guimaraes A.M."/>
            <person name="Toth B."/>
            <person name="Santos A.P."/>
            <person name="do Nascimento N.C."/>
            <person name="Kritchevsky J.E."/>
            <person name="Messick J.B."/>
        </authorList>
    </citation>
    <scope>NUCLEOTIDE SEQUENCE [LARGE SCALE GENOMIC DNA]</scope>
    <source>
        <strain evidence="2 3">Purdue</strain>
    </source>
</reference>
<name>I7C5V0_MYCHA</name>
<dbReference type="Proteomes" id="UP000006502">
    <property type="component" value="Chromosome"/>
</dbReference>
<dbReference type="EMBL" id="CP003731">
    <property type="protein sequence ID" value="AFO51892.1"/>
    <property type="molecule type" value="Genomic_DNA"/>
</dbReference>
<accession>I7C5V0</accession>
<dbReference type="PATRIC" id="fig|1212765.3.peg.348"/>
<proteinExistence type="predicted"/>
<dbReference type="STRING" id="1212765.MHLP_01560"/>
<sequence>MITQKVFGWALGLGTVGGAGTAGTFYSREIKEGVSGIVSIFNRDGLNKKVKYTIKATNQPRQELVCEGKSGNYTFLDLQQGTDSGSTPKPKARLMCGYGNDSSKFLKESIEIDVSSTKLTCVKQESSITLGHQTFSCSVSGKTITLRPDPKDNPKSVNVNW</sequence>
<dbReference type="InterPro" id="IPR007110">
    <property type="entry name" value="Ig-like_dom"/>
</dbReference>
<gene>
    <name evidence="2" type="ordered locus">MHLP_01560</name>
</gene>
<dbReference type="HOGENOM" id="CLU_139119_0_0_14"/>
<dbReference type="PROSITE" id="PS50835">
    <property type="entry name" value="IG_LIKE"/>
    <property type="match status" value="1"/>
</dbReference>